<feature type="compositionally biased region" description="Polar residues" evidence="1">
    <location>
        <begin position="70"/>
        <end position="83"/>
    </location>
</feature>
<dbReference type="AlphaFoldDB" id="A0AAV4QT79"/>
<evidence type="ECO:0000313" key="3">
    <source>
        <dbReference type="Proteomes" id="UP001054945"/>
    </source>
</evidence>
<keyword evidence="3" id="KW-1185">Reference proteome</keyword>
<organism evidence="2 3">
    <name type="scientific">Caerostris extrusa</name>
    <name type="common">Bark spider</name>
    <name type="synonym">Caerostris bankana</name>
    <dbReference type="NCBI Taxonomy" id="172846"/>
    <lineage>
        <taxon>Eukaryota</taxon>
        <taxon>Metazoa</taxon>
        <taxon>Ecdysozoa</taxon>
        <taxon>Arthropoda</taxon>
        <taxon>Chelicerata</taxon>
        <taxon>Arachnida</taxon>
        <taxon>Araneae</taxon>
        <taxon>Araneomorphae</taxon>
        <taxon>Entelegynae</taxon>
        <taxon>Araneoidea</taxon>
        <taxon>Araneidae</taxon>
        <taxon>Caerostris</taxon>
    </lineage>
</organism>
<name>A0AAV4QT79_CAEEX</name>
<evidence type="ECO:0000313" key="2">
    <source>
        <dbReference type="EMBL" id="GIY11484.1"/>
    </source>
</evidence>
<proteinExistence type="predicted"/>
<evidence type="ECO:0000256" key="1">
    <source>
        <dbReference type="SAM" id="MobiDB-lite"/>
    </source>
</evidence>
<gene>
    <name evidence="2" type="ORF">CEXT_655911</name>
</gene>
<feature type="region of interest" description="Disordered" evidence="1">
    <location>
        <begin position="18"/>
        <end position="93"/>
    </location>
</feature>
<reference evidence="2 3" key="1">
    <citation type="submission" date="2021-06" db="EMBL/GenBank/DDBJ databases">
        <title>Caerostris extrusa draft genome.</title>
        <authorList>
            <person name="Kono N."/>
            <person name="Arakawa K."/>
        </authorList>
    </citation>
    <scope>NUCLEOTIDE SEQUENCE [LARGE SCALE GENOMIC DNA]</scope>
</reference>
<protein>
    <submittedName>
        <fullName evidence="2">Uncharacterized protein</fullName>
    </submittedName>
</protein>
<comment type="caution">
    <text evidence="2">The sequence shown here is derived from an EMBL/GenBank/DDBJ whole genome shotgun (WGS) entry which is preliminary data.</text>
</comment>
<dbReference type="EMBL" id="BPLR01006652">
    <property type="protein sequence ID" value="GIY11484.1"/>
    <property type="molecule type" value="Genomic_DNA"/>
</dbReference>
<dbReference type="Proteomes" id="UP001054945">
    <property type="component" value="Unassembled WGS sequence"/>
</dbReference>
<sequence>MNKYFKAQEDIRQNRLFKKKSRHKKIQGTGRYKVQKVQKSTGTRYKKEDSGYKKMIQGTGRYKVQKVQKKNQGTGDSLQVQGTRQKKIQGTRR</sequence>
<feature type="compositionally biased region" description="Basic residues" evidence="1">
    <location>
        <begin position="84"/>
        <end position="93"/>
    </location>
</feature>
<accession>A0AAV4QT79</accession>